<keyword evidence="1" id="KW-0175">Coiled coil</keyword>
<dbReference type="VEuPathDB" id="FungiDB:HGUI_01154"/>
<dbReference type="EMBL" id="FQNF01000014">
    <property type="protein sequence ID" value="SGZ38954.1"/>
    <property type="molecule type" value="Genomic_DNA"/>
</dbReference>
<evidence type="ECO:0000313" key="3">
    <source>
        <dbReference type="Proteomes" id="UP000183365"/>
    </source>
</evidence>
<dbReference type="AlphaFoldDB" id="A0A1L0AXM2"/>
<keyword evidence="3" id="KW-1185">Reference proteome</keyword>
<evidence type="ECO:0000256" key="1">
    <source>
        <dbReference type="SAM" id="Coils"/>
    </source>
</evidence>
<feature type="coiled-coil region" evidence="1">
    <location>
        <begin position="721"/>
        <end position="748"/>
    </location>
</feature>
<dbReference type="SUPFAM" id="SSF47095">
    <property type="entry name" value="HMG-box"/>
    <property type="match status" value="1"/>
</dbReference>
<dbReference type="Proteomes" id="UP000183365">
    <property type="component" value="Unassembled WGS sequence"/>
</dbReference>
<protein>
    <submittedName>
        <fullName evidence="2">Uncharacterized protein</fullName>
    </submittedName>
</protein>
<dbReference type="OrthoDB" id="3972590at2759"/>
<evidence type="ECO:0000313" key="2">
    <source>
        <dbReference type="EMBL" id="SGZ38954.1"/>
    </source>
</evidence>
<name>A0A1L0AXM2_9ASCO</name>
<sequence length="989" mass="116150">MFSISRLVPKAACVSLTTKRYAAVGILGYDLYKQWYLSNNKMSGLNVLSRNTHIAKTWKTLSSDEKQEWIQKAEIMANNVFEQKKQIYESKHFSIFSRMYCFYNIPGIIQEMQAVNDLAAHDPLHECKVKILNLFLDTISAGGNRVENIKKYVNLLNSLKNPDLINEESLELKNIQSLFPERNLFEIYDIWTDLLSEVQEITFKKFSQFTSEHEGSRILFLFIKYLQKLSDKVPDASLIIRDLDRIMKYTTSSASRFELFFFEQHPNIENPYELMINFKSILKDCFLKYSNLSKEELDQLDRKSLEYERYPVVQQGFPIFKKNLAYQLFVKESFYKRHFDSIFGLDENISTTTTETQFKNYNFEESDDIEEDDVDPISTEGHDEHKTRNLTSPLMAFIDLNKEWHGISKDSKSSEYWRKMNQLFDEGAKKYTSPYDADMRKLMAAVRLFDKPEKFKGYNPKLLYAELNYRHFEKYVELSSTRNKGFSFSKNKTSSMSAPKKSLIKSFDSSVTSNDDMGNGKVFYNLYERLFENYYDCFELERVFESWEKLSDEEKCRYYILCSTLRILRGMNICFKIPIIRGKKLGTSDFTYVLKKHIDASYLREIYPYKKMSELSHQPEMWPKVYAERAVALKTFASDALEIYDHLEKVQKKDTSSFRRLVISRRSVSKTLKSLFELSDVPQNDKLFTYEDFFCARRNIALKERGFDNIEQYVNSFDNSVDLLRDSVKLLSSQIDKFEANLSELIVENGFNSKLTDDIQSVIKFKDLNSPSKVHMRLFSFLNKKIRVLVKTCIEESIVKGIPLTENDIFGNKGTPNYTYKSSKSQKLYDHLCSIYYISSLRTTKNYALSSPTEKNIAKFYYIDKMGPAYFFKNVLKKFPDEHVGTTLLRVEHNAYMYAYRAGESEKEFYKQSRDTSAPAKLDCSFLVEFREKYFEKQASLYNKLKKETPSALIKFNEVLVPNEFTQDILDSLELKYEPDTIRKQANHK</sequence>
<reference evidence="3" key="1">
    <citation type="submission" date="2016-11" db="EMBL/GenBank/DDBJ databases">
        <authorList>
            <person name="Guldener U."/>
        </authorList>
    </citation>
    <scope>NUCLEOTIDE SEQUENCE [LARGE SCALE GENOMIC DNA]</scope>
</reference>
<organism evidence="2 3">
    <name type="scientific">Hanseniaspora guilliermondii</name>
    <dbReference type="NCBI Taxonomy" id="56406"/>
    <lineage>
        <taxon>Eukaryota</taxon>
        <taxon>Fungi</taxon>
        <taxon>Dikarya</taxon>
        <taxon>Ascomycota</taxon>
        <taxon>Saccharomycotina</taxon>
        <taxon>Saccharomycetes</taxon>
        <taxon>Saccharomycodales</taxon>
        <taxon>Saccharomycodaceae</taxon>
        <taxon>Hanseniaspora</taxon>
    </lineage>
</organism>
<proteinExistence type="predicted"/>
<dbReference type="InterPro" id="IPR036910">
    <property type="entry name" value="HMG_box_dom_sf"/>
</dbReference>
<gene>
    <name evidence="2" type="ORF">HGUI_01154</name>
</gene>
<accession>A0A1L0AXM2</accession>